<sequence length="202" mass="22434">MRFIHALLLLATLLLGGCASNPMQVAASQTIAAPTDKTAQVVFMRSSFVGSAINASVYDVTNDELVFIGIMANGTKLSYQTAPGKRRFMVVSEAADFMEADLAGGLTYYSMVTPRMGAWKARFSLWPIKKSAPAEFHQGMADFKSWREGTQLVGMTPAAQQWFQANRADIEAKRKEYLVVWQRKSPSELQERTLGRNDGRRD</sequence>
<name>A0A931J579_9BURK</name>
<accession>A0A931J579</accession>
<dbReference type="EMBL" id="JAEDAK010000005">
    <property type="protein sequence ID" value="MBH9577077.1"/>
    <property type="molecule type" value="Genomic_DNA"/>
</dbReference>
<evidence type="ECO:0000256" key="1">
    <source>
        <dbReference type="SAM" id="SignalP"/>
    </source>
</evidence>
<feature type="signal peptide" evidence="1">
    <location>
        <begin position="1"/>
        <end position="19"/>
    </location>
</feature>
<evidence type="ECO:0008006" key="4">
    <source>
        <dbReference type="Google" id="ProtNLM"/>
    </source>
</evidence>
<proteinExistence type="predicted"/>
<dbReference type="AlphaFoldDB" id="A0A931J579"/>
<organism evidence="2 3">
    <name type="scientific">Inhella proteolytica</name>
    <dbReference type="NCBI Taxonomy" id="2795029"/>
    <lineage>
        <taxon>Bacteria</taxon>
        <taxon>Pseudomonadati</taxon>
        <taxon>Pseudomonadota</taxon>
        <taxon>Betaproteobacteria</taxon>
        <taxon>Burkholderiales</taxon>
        <taxon>Sphaerotilaceae</taxon>
        <taxon>Inhella</taxon>
    </lineage>
</organism>
<dbReference type="RefSeq" id="WP_198110852.1">
    <property type="nucleotide sequence ID" value="NZ_JAEDAK010000005.1"/>
</dbReference>
<evidence type="ECO:0000313" key="3">
    <source>
        <dbReference type="Proteomes" id="UP000613266"/>
    </source>
</evidence>
<dbReference type="PROSITE" id="PS51257">
    <property type="entry name" value="PROKAR_LIPOPROTEIN"/>
    <property type="match status" value="1"/>
</dbReference>
<reference evidence="2" key="1">
    <citation type="submission" date="2020-12" db="EMBL/GenBank/DDBJ databases">
        <title>The genome sequence of Inhella sp. 1Y17.</title>
        <authorList>
            <person name="Liu Y."/>
        </authorList>
    </citation>
    <scope>NUCLEOTIDE SEQUENCE</scope>
    <source>
        <strain evidence="2">1Y17</strain>
    </source>
</reference>
<gene>
    <name evidence="2" type="ORF">I7X39_09175</name>
</gene>
<protein>
    <recommendedName>
        <fullName evidence="4">DUF2846 domain-containing protein</fullName>
    </recommendedName>
</protein>
<comment type="caution">
    <text evidence="2">The sequence shown here is derived from an EMBL/GenBank/DDBJ whole genome shotgun (WGS) entry which is preliminary data.</text>
</comment>
<evidence type="ECO:0000313" key="2">
    <source>
        <dbReference type="EMBL" id="MBH9577077.1"/>
    </source>
</evidence>
<keyword evidence="3" id="KW-1185">Reference proteome</keyword>
<dbReference type="Proteomes" id="UP000613266">
    <property type="component" value="Unassembled WGS sequence"/>
</dbReference>
<keyword evidence="1" id="KW-0732">Signal</keyword>
<feature type="chain" id="PRO_5037648304" description="DUF2846 domain-containing protein" evidence="1">
    <location>
        <begin position="20"/>
        <end position="202"/>
    </location>
</feature>